<evidence type="ECO:0000256" key="1">
    <source>
        <dbReference type="ARBA" id="ARBA00010040"/>
    </source>
</evidence>
<keyword evidence="4" id="KW-0378">Hydrolase</keyword>
<dbReference type="GO" id="GO:0004252">
    <property type="term" value="F:serine-type endopeptidase activity"/>
    <property type="evidence" value="ECO:0007669"/>
    <property type="project" value="TreeGrafter"/>
</dbReference>
<organism evidence="8 9">
    <name type="scientific">Mucor plumbeus</name>
    <dbReference type="NCBI Taxonomy" id="97098"/>
    <lineage>
        <taxon>Eukaryota</taxon>
        <taxon>Fungi</taxon>
        <taxon>Fungi incertae sedis</taxon>
        <taxon>Mucoromycota</taxon>
        <taxon>Mucoromycotina</taxon>
        <taxon>Mucoromycetes</taxon>
        <taxon>Mucorales</taxon>
        <taxon>Mucorineae</taxon>
        <taxon>Mucoraceae</taxon>
        <taxon>Mucor</taxon>
    </lineage>
</organism>
<evidence type="ECO:0000256" key="3">
    <source>
        <dbReference type="ARBA" id="ARBA00022729"/>
    </source>
</evidence>
<dbReference type="PANTHER" id="PTHR42776:SF13">
    <property type="entry name" value="DIPEPTIDYL-PEPTIDASE 5"/>
    <property type="match status" value="1"/>
</dbReference>
<dbReference type="Pfam" id="PF00326">
    <property type="entry name" value="Peptidase_S9"/>
    <property type="match status" value="1"/>
</dbReference>
<dbReference type="Proteomes" id="UP000650833">
    <property type="component" value="Unassembled WGS sequence"/>
</dbReference>
<accession>A0A8H7V928</accession>
<evidence type="ECO:0000256" key="4">
    <source>
        <dbReference type="ARBA" id="ARBA00022801"/>
    </source>
</evidence>
<gene>
    <name evidence="8" type="ORF">INT46_010606</name>
</gene>
<dbReference type="InterPro" id="IPR001375">
    <property type="entry name" value="Peptidase_S9_cat"/>
</dbReference>
<dbReference type="GO" id="GO:0006508">
    <property type="term" value="P:proteolysis"/>
    <property type="evidence" value="ECO:0007669"/>
    <property type="project" value="UniProtKB-KW"/>
</dbReference>
<evidence type="ECO:0000256" key="2">
    <source>
        <dbReference type="ARBA" id="ARBA00022670"/>
    </source>
</evidence>
<evidence type="ECO:0000256" key="5">
    <source>
        <dbReference type="ARBA" id="ARBA00032829"/>
    </source>
</evidence>
<reference evidence="8" key="1">
    <citation type="submission" date="2020-12" db="EMBL/GenBank/DDBJ databases">
        <title>Metabolic potential, ecology and presence of endohyphal bacteria is reflected in genomic diversity of Mucoromycotina.</title>
        <authorList>
            <person name="Muszewska A."/>
            <person name="Okrasinska A."/>
            <person name="Steczkiewicz K."/>
            <person name="Drgas O."/>
            <person name="Orlowska M."/>
            <person name="Perlinska-Lenart U."/>
            <person name="Aleksandrzak-Piekarczyk T."/>
            <person name="Szatraj K."/>
            <person name="Zielenkiewicz U."/>
            <person name="Pilsyk S."/>
            <person name="Malc E."/>
            <person name="Mieczkowski P."/>
            <person name="Kruszewska J.S."/>
            <person name="Biernat P."/>
            <person name="Pawlowska J."/>
        </authorList>
    </citation>
    <scope>NUCLEOTIDE SEQUENCE</scope>
    <source>
        <strain evidence="8">CBS 226.32</strain>
    </source>
</reference>
<dbReference type="Gene3D" id="3.40.50.1820">
    <property type="entry name" value="alpha/beta hydrolase"/>
    <property type="match status" value="1"/>
</dbReference>
<dbReference type="FunFam" id="3.40.50.1820:FF:000028">
    <property type="entry name" value="S9 family peptidase"/>
    <property type="match status" value="1"/>
</dbReference>
<evidence type="ECO:0000259" key="7">
    <source>
        <dbReference type="Pfam" id="PF00326"/>
    </source>
</evidence>
<dbReference type="EMBL" id="JAEPRC010000062">
    <property type="protein sequence ID" value="KAG2211745.1"/>
    <property type="molecule type" value="Genomic_DNA"/>
</dbReference>
<dbReference type="PANTHER" id="PTHR42776">
    <property type="entry name" value="SERINE PEPTIDASE S9 FAMILY MEMBER"/>
    <property type="match status" value="1"/>
</dbReference>
<keyword evidence="2" id="KW-0645">Protease</keyword>
<dbReference type="InterPro" id="IPR011042">
    <property type="entry name" value="6-blade_b-propeller_TolB-like"/>
</dbReference>
<dbReference type="InterPro" id="IPR029058">
    <property type="entry name" value="AB_hydrolase_fold"/>
</dbReference>
<keyword evidence="3 6" id="KW-0732">Signal</keyword>
<evidence type="ECO:0000313" key="8">
    <source>
        <dbReference type="EMBL" id="KAG2211745.1"/>
    </source>
</evidence>
<sequence length="713" mass="80507">MLVKSTLFLFGLVASTFIMAEQFTPVDLIQLARPGIPVNSPNGTFAVYSQSAYSIDEAKSVRNLYLLNLNDNSIQELTKPSFDTSDTDPFFLDDEHVAYFHHQADSDEKVDQLHVLNLADKESYRLSNFPISIENIKYNIKNKLLAFSASVYNDVEDLESTLKKDKEIESTKKDTALVYDQLMVRHWDDYVKEKKNNIFVVHLEINNDSKYQIADKPINLLRNTGLESPGFPQGDASDYDISPDASQIAFLAKITSKDNAWQTSAHVYTVSTSGKDEPIAINKDIPAAASAPHFTPSGQLVYFQMYKPQYEADRNRIILYDFTKKERKVIAESWDFSPHEAASSLDSKTLYVTAEQKGRNKIFAIDLETEFVDTLTETKYAAGLSVLPSGDIFYGASSMKHPVAPHVLNVKTKQIRDLAIEEKLAKKLGSIKFSEPEDISFIGAMNQEVHGWYLKPTNFEEGKKYPVAFLIHGGPQGAWGDSWSTRWNPQIFAGAGYGVVAINFHGSTGYGQAFTDSIGENWGSHPFYDLETGLDYVLNKFDYLDSERVSGLGGSYGGFMTNWLNGHSNKFKVLVNHDGVFSTTQVYYTTDELYFAEKEFGGSPVYENQRGIYDKWSPSNFVQNWKTPMLVIHGGNDFRLTFGESLSTFTALQRQGIPSRLLYFPDENHWVLKPANSLRWHNEVLEWIGKYTSVSEDDNNNSDKTPSLHLQEK</sequence>
<evidence type="ECO:0000256" key="6">
    <source>
        <dbReference type="SAM" id="SignalP"/>
    </source>
</evidence>
<keyword evidence="9" id="KW-1185">Reference proteome</keyword>
<proteinExistence type="inferred from homology"/>
<comment type="similarity">
    <text evidence="1">Belongs to the peptidase S9C family.</text>
</comment>
<name>A0A8H7V928_9FUNG</name>
<dbReference type="Gene3D" id="2.120.10.30">
    <property type="entry name" value="TolB, C-terminal domain"/>
    <property type="match status" value="1"/>
</dbReference>
<dbReference type="SUPFAM" id="SSF53474">
    <property type="entry name" value="alpha/beta-Hydrolases"/>
    <property type="match status" value="1"/>
</dbReference>
<dbReference type="OrthoDB" id="416344at2759"/>
<comment type="caution">
    <text evidence="8">The sequence shown here is derived from an EMBL/GenBank/DDBJ whole genome shotgun (WGS) entry which is preliminary data.</text>
</comment>
<feature type="domain" description="Peptidase S9 prolyl oligopeptidase catalytic" evidence="7">
    <location>
        <begin position="483"/>
        <end position="692"/>
    </location>
</feature>
<feature type="chain" id="PRO_5034610375" description="Dipeptidyl-peptidase V" evidence="6">
    <location>
        <begin position="21"/>
        <end position="713"/>
    </location>
</feature>
<dbReference type="SUPFAM" id="SSF82171">
    <property type="entry name" value="DPP6 N-terminal domain-like"/>
    <property type="match status" value="1"/>
</dbReference>
<dbReference type="AlphaFoldDB" id="A0A8H7V928"/>
<protein>
    <recommendedName>
        <fullName evidence="5">Dipeptidyl-peptidase V</fullName>
    </recommendedName>
</protein>
<evidence type="ECO:0000313" key="9">
    <source>
        <dbReference type="Proteomes" id="UP000650833"/>
    </source>
</evidence>
<feature type="signal peptide" evidence="6">
    <location>
        <begin position="1"/>
        <end position="20"/>
    </location>
</feature>